<keyword evidence="1" id="KW-0521">NADP</keyword>
<evidence type="ECO:0000256" key="1">
    <source>
        <dbReference type="ARBA" id="ARBA00022857"/>
    </source>
</evidence>
<dbReference type="GO" id="GO:0005829">
    <property type="term" value="C:cytosol"/>
    <property type="evidence" value="ECO:0007669"/>
    <property type="project" value="TreeGrafter"/>
</dbReference>
<dbReference type="InterPro" id="IPR011032">
    <property type="entry name" value="GroES-like_sf"/>
</dbReference>
<reference evidence="4" key="1">
    <citation type="journal article" date="2023" name="Mol. Phylogenet. Evol.">
        <title>Genome-scale phylogeny and comparative genomics of the fungal order Sordariales.</title>
        <authorList>
            <person name="Hensen N."/>
            <person name="Bonometti L."/>
            <person name="Westerberg I."/>
            <person name="Brannstrom I.O."/>
            <person name="Guillou S."/>
            <person name="Cros-Aarteil S."/>
            <person name="Calhoun S."/>
            <person name="Haridas S."/>
            <person name="Kuo A."/>
            <person name="Mondo S."/>
            <person name="Pangilinan J."/>
            <person name="Riley R."/>
            <person name="LaButti K."/>
            <person name="Andreopoulos B."/>
            <person name="Lipzen A."/>
            <person name="Chen C."/>
            <person name="Yan M."/>
            <person name="Daum C."/>
            <person name="Ng V."/>
            <person name="Clum A."/>
            <person name="Steindorff A."/>
            <person name="Ohm R.A."/>
            <person name="Martin F."/>
            <person name="Silar P."/>
            <person name="Natvig D.O."/>
            <person name="Lalanne C."/>
            <person name="Gautier V."/>
            <person name="Ament-Velasquez S.L."/>
            <person name="Kruys A."/>
            <person name="Hutchinson M.I."/>
            <person name="Powell A.J."/>
            <person name="Barry K."/>
            <person name="Miller A.N."/>
            <person name="Grigoriev I.V."/>
            <person name="Debuchy R."/>
            <person name="Gladieux P."/>
            <person name="Hiltunen Thoren M."/>
            <person name="Johannesson H."/>
        </authorList>
    </citation>
    <scope>NUCLEOTIDE SEQUENCE</scope>
    <source>
        <strain evidence="4">CBS 508.74</strain>
    </source>
</reference>
<organism evidence="4 5">
    <name type="scientific">Canariomyces notabilis</name>
    <dbReference type="NCBI Taxonomy" id="2074819"/>
    <lineage>
        <taxon>Eukaryota</taxon>
        <taxon>Fungi</taxon>
        <taxon>Dikarya</taxon>
        <taxon>Ascomycota</taxon>
        <taxon>Pezizomycotina</taxon>
        <taxon>Sordariomycetes</taxon>
        <taxon>Sordariomycetidae</taxon>
        <taxon>Sordariales</taxon>
        <taxon>Chaetomiaceae</taxon>
        <taxon>Canariomyces</taxon>
    </lineage>
</organism>
<keyword evidence="5" id="KW-1185">Reference proteome</keyword>
<dbReference type="SUPFAM" id="SSF51735">
    <property type="entry name" value="NAD(P)-binding Rossmann-fold domains"/>
    <property type="match status" value="1"/>
</dbReference>
<accession>A0AAN6QHF4</accession>
<gene>
    <name evidence="4" type="ORF">N656DRAFT_781927</name>
</gene>
<reference evidence="4" key="2">
    <citation type="submission" date="2023-05" db="EMBL/GenBank/DDBJ databases">
        <authorList>
            <consortium name="Lawrence Berkeley National Laboratory"/>
            <person name="Steindorff A."/>
            <person name="Hensen N."/>
            <person name="Bonometti L."/>
            <person name="Westerberg I."/>
            <person name="Brannstrom I.O."/>
            <person name="Guillou S."/>
            <person name="Cros-Aarteil S."/>
            <person name="Calhoun S."/>
            <person name="Haridas S."/>
            <person name="Kuo A."/>
            <person name="Mondo S."/>
            <person name="Pangilinan J."/>
            <person name="Riley R."/>
            <person name="Labutti K."/>
            <person name="Andreopoulos B."/>
            <person name="Lipzen A."/>
            <person name="Chen C."/>
            <person name="Yanf M."/>
            <person name="Daum C."/>
            <person name="Ng V."/>
            <person name="Clum A."/>
            <person name="Ohm R."/>
            <person name="Martin F."/>
            <person name="Silar P."/>
            <person name="Natvig D."/>
            <person name="Lalanne C."/>
            <person name="Gautier V."/>
            <person name="Ament-Velasquez S.L."/>
            <person name="Kruys A."/>
            <person name="Hutchinson M.I."/>
            <person name="Powell A.J."/>
            <person name="Barry K."/>
            <person name="Miller A.N."/>
            <person name="Grigoriev I.V."/>
            <person name="Debuchy R."/>
            <person name="Gladieux P."/>
            <person name="Thoren M.H."/>
            <person name="Johannesson H."/>
        </authorList>
    </citation>
    <scope>NUCLEOTIDE SEQUENCE</scope>
    <source>
        <strain evidence="4">CBS 508.74</strain>
    </source>
</reference>
<dbReference type="GO" id="GO:0070402">
    <property type="term" value="F:NADPH binding"/>
    <property type="evidence" value="ECO:0007669"/>
    <property type="project" value="TreeGrafter"/>
</dbReference>
<protein>
    <submittedName>
        <fullName evidence="4">NAD(P)-binding protein</fullName>
    </submittedName>
</protein>
<dbReference type="Pfam" id="PF08240">
    <property type="entry name" value="ADH_N"/>
    <property type="match status" value="1"/>
</dbReference>
<dbReference type="SMART" id="SM00829">
    <property type="entry name" value="PKS_ER"/>
    <property type="match status" value="1"/>
</dbReference>
<dbReference type="Proteomes" id="UP001302812">
    <property type="component" value="Unassembled WGS sequence"/>
</dbReference>
<dbReference type="EMBL" id="MU853351">
    <property type="protein sequence ID" value="KAK4110297.1"/>
    <property type="molecule type" value="Genomic_DNA"/>
</dbReference>
<dbReference type="GO" id="GO:0003960">
    <property type="term" value="F:quinone reductase (NADPH) activity"/>
    <property type="evidence" value="ECO:0007669"/>
    <property type="project" value="InterPro"/>
</dbReference>
<name>A0AAN6QHF4_9PEZI</name>
<dbReference type="AlphaFoldDB" id="A0AAN6QHF4"/>
<sequence length="366" mass="38765">MSGIQISQTGGPEVLHWKTDLPVPELKEGEVLVRNDFAGVNFIDVYFRTGLYPSPLPLIPGKEGAGTIVTAHPSVTSTTHPDLQPGRTRVAYLGDASYASYTAVPAASVVPIPDGLSTEIAAASLLQGLTALTFVREAAGFSSSFPNQDEAPWVLVHAAAGGTGSMLVQILSRVVGAKVIGTAGGPEKGEIARWNGAKWVVDSQREDVVRRVMEITGGYGVDVIFDGVGKATFDGDLQMVARKGTVVVFGNAVSDILLFLNRRALTAVAVILSSLPDADAGMQSGPVPPVDLLALGAKNVKLMRPRLYGYLATPEENARYTKELFDMLATGKVTISMHDTYPLQDAGRAHSDLEGRKTTGKLLLKI</sequence>
<proteinExistence type="predicted"/>
<dbReference type="InterPro" id="IPR047618">
    <property type="entry name" value="QOR-like"/>
</dbReference>
<dbReference type="SUPFAM" id="SSF50129">
    <property type="entry name" value="GroES-like"/>
    <property type="match status" value="1"/>
</dbReference>
<dbReference type="PANTHER" id="PTHR48106:SF13">
    <property type="entry name" value="QUINONE OXIDOREDUCTASE-RELATED"/>
    <property type="match status" value="1"/>
</dbReference>
<dbReference type="PANTHER" id="PTHR48106">
    <property type="entry name" value="QUINONE OXIDOREDUCTASE PIG3-RELATED"/>
    <property type="match status" value="1"/>
</dbReference>
<evidence type="ECO:0000313" key="4">
    <source>
        <dbReference type="EMBL" id="KAK4110297.1"/>
    </source>
</evidence>
<feature type="domain" description="Enoyl reductase (ER)" evidence="3">
    <location>
        <begin position="10"/>
        <end position="364"/>
    </location>
</feature>
<evidence type="ECO:0000256" key="2">
    <source>
        <dbReference type="ARBA" id="ARBA00023002"/>
    </source>
</evidence>
<comment type="caution">
    <text evidence="4">The sequence shown here is derived from an EMBL/GenBank/DDBJ whole genome shotgun (WGS) entry which is preliminary data.</text>
</comment>
<dbReference type="Gene3D" id="3.40.50.720">
    <property type="entry name" value="NAD(P)-binding Rossmann-like Domain"/>
    <property type="match status" value="2"/>
</dbReference>
<dbReference type="InterPro" id="IPR013149">
    <property type="entry name" value="ADH-like_C"/>
</dbReference>
<dbReference type="GO" id="GO:0035925">
    <property type="term" value="F:mRNA 3'-UTR AU-rich region binding"/>
    <property type="evidence" value="ECO:0007669"/>
    <property type="project" value="TreeGrafter"/>
</dbReference>
<dbReference type="RefSeq" id="XP_064667867.1">
    <property type="nucleotide sequence ID" value="XM_064815667.1"/>
</dbReference>
<dbReference type="Pfam" id="PF00107">
    <property type="entry name" value="ADH_zinc_N"/>
    <property type="match status" value="1"/>
</dbReference>
<dbReference type="CDD" id="cd05286">
    <property type="entry name" value="QOR2"/>
    <property type="match status" value="1"/>
</dbReference>
<dbReference type="InterPro" id="IPR020843">
    <property type="entry name" value="ER"/>
</dbReference>
<keyword evidence="2" id="KW-0560">Oxidoreductase</keyword>
<dbReference type="Gene3D" id="3.90.180.10">
    <property type="entry name" value="Medium-chain alcohol dehydrogenases, catalytic domain"/>
    <property type="match status" value="2"/>
</dbReference>
<dbReference type="InterPro" id="IPR036291">
    <property type="entry name" value="NAD(P)-bd_dom_sf"/>
</dbReference>
<dbReference type="InterPro" id="IPR013154">
    <property type="entry name" value="ADH-like_N"/>
</dbReference>
<evidence type="ECO:0000259" key="3">
    <source>
        <dbReference type="SMART" id="SM00829"/>
    </source>
</evidence>
<evidence type="ECO:0000313" key="5">
    <source>
        <dbReference type="Proteomes" id="UP001302812"/>
    </source>
</evidence>
<dbReference type="GeneID" id="89939792"/>